<name>A0A8S5TQX8_9CAUD</name>
<reference evidence="1" key="1">
    <citation type="journal article" date="2021" name="Proc. Natl. Acad. Sci. U.S.A.">
        <title>A Catalog of Tens of Thousands of Viruses from Human Metagenomes Reveals Hidden Associations with Chronic Diseases.</title>
        <authorList>
            <person name="Tisza M.J."/>
            <person name="Buck C.B."/>
        </authorList>
    </citation>
    <scope>NUCLEOTIDE SEQUENCE</scope>
    <source>
        <strain evidence="1">CtY1522</strain>
    </source>
</reference>
<organism evidence="1">
    <name type="scientific">Myoviridae sp. ctY1522</name>
    <dbReference type="NCBI Taxonomy" id="2825124"/>
    <lineage>
        <taxon>Viruses</taxon>
        <taxon>Duplodnaviria</taxon>
        <taxon>Heunggongvirae</taxon>
        <taxon>Uroviricota</taxon>
        <taxon>Caudoviricetes</taxon>
    </lineage>
</organism>
<evidence type="ECO:0000313" key="1">
    <source>
        <dbReference type="EMBL" id="DAF84587.1"/>
    </source>
</evidence>
<dbReference type="EMBL" id="BK015906">
    <property type="protein sequence ID" value="DAF84587.1"/>
    <property type="molecule type" value="Genomic_DNA"/>
</dbReference>
<accession>A0A8S5TQX8</accession>
<sequence>MTIKQILLSMIVGGSVATAILLAQEIVTSIRARKAAEQAARSYDMAMRDARITKERIAHNREQLALEYLNRKDVQ</sequence>
<protein>
    <submittedName>
        <fullName evidence="1">Uncharacterized protein</fullName>
    </submittedName>
</protein>
<proteinExistence type="predicted"/>